<dbReference type="InterPro" id="IPR050490">
    <property type="entry name" value="Bact_solute-bd_prot1"/>
</dbReference>
<evidence type="ECO:0000256" key="6">
    <source>
        <dbReference type="SAM" id="SignalP"/>
    </source>
</evidence>
<sequence length="542" mass="61221">MKKWKKAFLLTMTAAVPIAAMTACSTDEKPKDGVSPASPAQQTSKLKLLGPTRVNKFIKFDDREKYPVWKEFDKLFSGAGLQLDYELVPNEQYSVVIKTRMASGSSLPDIVNISALDNTTVLNLAKQGVLLDLKPLIEKYSNGNIEKMYSKEFPFAKKTTTSPDGKMYWFSNLHKKMYQQKDPAPVSLTMLLRKDWLDKLKLPVPTTADEYLQTLKAMRDGDANGNRQKDEVLVYDPGDFSGSIAQWFGLGTAITAVDVENKKVVSPWYQEGIKDYFRYLQKLVKEGVLDTSLIGAQNEQIQQKMADNKVASLSDYNLETYQEQLIRGGGEFLPLMPLKAVGGITPAAQLEPPFLAWQKYAITKDAKNVEAAIKFFDVIYSEKYADLFYWGIEGQTYKMDGGAKVYINKGSDEEDAKTGQVTGAHLFGGTVFPSVQFANLEFELTRVPKHKADNELNVMKYKPYFVNMNQNYLAIPDDKQLEMKTKILTNLNTYSTELATKLALGQKSLDDWDQYMAELKKLGLDQLLEIDQQLHDRYNSIQ</sequence>
<evidence type="ECO:0000256" key="5">
    <source>
        <dbReference type="ARBA" id="ARBA00023288"/>
    </source>
</evidence>
<dbReference type="PROSITE" id="PS51257">
    <property type="entry name" value="PROKAR_LIPOPROTEIN"/>
    <property type="match status" value="1"/>
</dbReference>
<dbReference type="Gene3D" id="3.40.190.10">
    <property type="entry name" value="Periplasmic binding protein-like II"/>
    <property type="match status" value="2"/>
</dbReference>
<keyword evidence="3" id="KW-0472">Membrane</keyword>
<keyword evidence="8" id="KW-1185">Reference proteome</keyword>
<keyword evidence="1" id="KW-1003">Cell membrane</keyword>
<keyword evidence="4" id="KW-0564">Palmitate</keyword>
<keyword evidence="2 6" id="KW-0732">Signal</keyword>
<feature type="chain" id="PRO_5045067571" evidence="6">
    <location>
        <begin position="23"/>
        <end position="542"/>
    </location>
</feature>
<dbReference type="EMBL" id="WHOC01000033">
    <property type="protein sequence ID" value="NOU85579.1"/>
    <property type="molecule type" value="Genomic_DNA"/>
</dbReference>
<dbReference type="RefSeq" id="WP_171688897.1">
    <property type="nucleotide sequence ID" value="NZ_WHOC01000033.1"/>
</dbReference>
<accession>A0ABX1Z0J7</accession>
<name>A0ABX1Z0J7_9BACL</name>
<proteinExistence type="predicted"/>
<dbReference type="InterPro" id="IPR006059">
    <property type="entry name" value="SBP"/>
</dbReference>
<dbReference type="SUPFAM" id="SSF53850">
    <property type="entry name" value="Periplasmic binding protein-like II"/>
    <property type="match status" value="1"/>
</dbReference>
<reference evidence="7 8" key="1">
    <citation type="submission" date="2019-10" db="EMBL/GenBank/DDBJ databases">
        <title>Description of Paenibacillus choica sp. nov.</title>
        <authorList>
            <person name="Carlier A."/>
            <person name="Qi S."/>
        </authorList>
    </citation>
    <scope>NUCLEOTIDE SEQUENCE [LARGE SCALE GENOMIC DNA]</scope>
    <source>
        <strain evidence="7 8">LMG 31460</strain>
    </source>
</reference>
<evidence type="ECO:0000256" key="3">
    <source>
        <dbReference type="ARBA" id="ARBA00023136"/>
    </source>
</evidence>
<dbReference type="PANTHER" id="PTHR43649">
    <property type="entry name" value="ARABINOSE-BINDING PROTEIN-RELATED"/>
    <property type="match status" value="1"/>
</dbReference>
<evidence type="ECO:0000256" key="4">
    <source>
        <dbReference type="ARBA" id="ARBA00023139"/>
    </source>
</evidence>
<comment type="caution">
    <text evidence="7">The sequence shown here is derived from an EMBL/GenBank/DDBJ whole genome shotgun (WGS) entry which is preliminary data.</text>
</comment>
<feature type="signal peptide" evidence="6">
    <location>
        <begin position="1"/>
        <end position="22"/>
    </location>
</feature>
<organism evidence="7 8">
    <name type="scientific">Paenibacillus germinis</name>
    <dbReference type="NCBI Taxonomy" id="2654979"/>
    <lineage>
        <taxon>Bacteria</taxon>
        <taxon>Bacillati</taxon>
        <taxon>Bacillota</taxon>
        <taxon>Bacilli</taxon>
        <taxon>Bacillales</taxon>
        <taxon>Paenibacillaceae</taxon>
        <taxon>Paenibacillus</taxon>
    </lineage>
</organism>
<dbReference type="Proteomes" id="UP000658690">
    <property type="component" value="Unassembled WGS sequence"/>
</dbReference>
<gene>
    <name evidence="7" type="ORF">GC102_07275</name>
</gene>
<evidence type="ECO:0000313" key="7">
    <source>
        <dbReference type="EMBL" id="NOU85579.1"/>
    </source>
</evidence>
<evidence type="ECO:0000313" key="8">
    <source>
        <dbReference type="Proteomes" id="UP000658690"/>
    </source>
</evidence>
<dbReference type="PANTHER" id="PTHR43649:SF33">
    <property type="entry name" value="POLYGALACTURONAN_RHAMNOGALACTURONAN-BINDING PROTEIN YTCQ"/>
    <property type="match status" value="1"/>
</dbReference>
<protein>
    <submittedName>
        <fullName evidence="7">Extracellular solute-binding protein</fullName>
    </submittedName>
</protein>
<evidence type="ECO:0000256" key="2">
    <source>
        <dbReference type="ARBA" id="ARBA00022729"/>
    </source>
</evidence>
<dbReference type="Pfam" id="PF01547">
    <property type="entry name" value="SBP_bac_1"/>
    <property type="match status" value="1"/>
</dbReference>
<keyword evidence="5" id="KW-0449">Lipoprotein</keyword>
<evidence type="ECO:0000256" key="1">
    <source>
        <dbReference type="ARBA" id="ARBA00022475"/>
    </source>
</evidence>